<dbReference type="EMBL" id="JACOPG010000002">
    <property type="protein sequence ID" value="MBC5686200.1"/>
    <property type="molecule type" value="Genomic_DNA"/>
</dbReference>
<dbReference type="Gene3D" id="1.10.10.2520">
    <property type="entry name" value="Cell wall hydrolase SleB, domain 1"/>
    <property type="match status" value="1"/>
</dbReference>
<evidence type="ECO:0000313" key="4">
    <source>
        <dbReference type="Proteomes" id="UP000643810"/>
    </source>
</evidence>
<feature type="domain" description="SH3b" evidence="2">
    <location>
        <begin position="86"/>
        <end position="149"/>
    </location>
</feature>
<dbReference type="InterPro" id="IPR052354">
    <property type="entry name" value="Cell_Wall_Dynamics_Protein"/>
</dbReference>
<dbReference type="GO" id="GO:0016787">
    <property type="term" value="F:hydrolase activity"/>
    <property type="evidence" value="ECO:0007669"/>
    <property type="project" value="UniProtKB-KW"/>
</dbReference>
<sequence length="378" mass="38916">MNYNWKKRVAQGTVVALAVTAMSTTTVLSQPKEATDTVSGYRTAGIVQAVSTMEAGAYATANVVGSQVTVVASANEQAQVAYPEWQDRLMANVDEFLYVRATASTDSDIVGKMYKGDVAEVTATEGDWYQITSGNVNGYVLGEYCLTGDDAHALAESVCKTYAKAKEGGIRVRSEASAESAIYTVMAVGDSLEVDTQATPVDGWVSVSTKAGTGYVSSDYVDVSIDYGTAITIEEEQAAIAAAKAAEEAAAAKARAVTVQNQAVAASYDDTTLLAALIQCEAGNECYEGQVAVGAVVCNRVRSGGYPSSVYGVVYQSGQFTPAASGSVASVAASGPKASCMQAAQAALAGTDNTGGALSFRPVSSGRGGVVIGNHVFF</sequence>
<keyword evidence="3" id="KW-0378">Hydrolase</keyword>
<evidence type="ECO:0000256" key="1">
    <source>
        <dbReference type="SAM" id="Coils"/>
    </source>
</evidence>
<keyword evidence="4" id="KW-1185">Reference proteome</keyword>
<gene>
    <name evidence="3" type="ORF">H8R94_06210</name>
</gene>
<dbReference type="PROSITE" id="PS51781">
    <property type="entry name" value="SH3B"/>
    <property type="match status" value="1"/>
</dbReference>
<name>A0ABR7GHC7_9FIRM</name>
<evidence type="ECO:0000259" key="2">
    <source>
        <dbReference type="PROSITE" id="PS51781"/>
    </source>
</evidence>
<reference evidence="3 4" key="1">
    <citation type="submission" date="2020-08" db="EMBL/GenBank/DDBJ databases">
        <title>Genome public.</title>
        <authorList>
            <person name="Liu C."/>
            <person name="Sun Q."/>
        </authorList>
    </citation>
    <scope>NUCLEOTIDE SEQUENCE [LARGE SCALE GENOMIC DNA]</scope>
    <source>
        <strain evidence="3 4">NSJ-9</strain>
    </source>
</reference>
<dbReference type="PANTHER" id="PTHR34408:SF1">
    <property type="entry name" value="GLYCOSYL HYDROLASE FAMILY 19 DOMAIN-CONTAINING PROTEIN HI_1415"/>
    <property type="match status" value="1"/>
</dbReference>
<dbReference type="InterPro" id="IPR042047">
    <property type="entry name" value="SleB_dom1"/>
</dbReference>
<dbReference type="SMART" id="SM00287">
    <property type="entry name" value="SH3b"/>
    <property type="match status" value="2"/>
</dbReference>
<dbReference type="RefSeq" id="WP_186854165.1">
    <property type="nucleotide sequence ID" value="NZ_JACOPG010000002.1"/>
</dbReference>
<dbReference type="PANTHER" id="PTHR34408">
    <property type="entry name" value="FAMILY PROTEIN, PUTATIVE-RELATED"/>
    <property type="match status" value="1"/>
</dbReference>
<protein>
    <submittedName>
        <fullName evidence="3">Cell wall hydrolase</fullName>
    </submittedName>
</protein>
<dbReference type="Proteomes" id="UP000643810">
    <property type="component" value="Unassembled WGS sequence"/>
</dbReference>
<dbReference type="InterPro" id="IPR003646">
    <property type="entry name" value="SH3-like_bac-type"/>
</dbReference>
<dbReference type="Gene3D" id="2.30.30.40">
    <property type="entry name" value="SH3 Domains"/>
    <property type="match status" value="2"/>
</dbReference>
<proteinExistence type="predicted"/>
<feature type="coiled-coil region" evidence="1">
    <location>
        <begin position="233"/>
        <end position="262"/>
    </location>
</feature>
<evidence type="ECO:0000313" key="3">
    <source>
        <dbReference type="EMBL" id="MBC5686200.1"/>
    </source>
</evidence>
<accession>A0ABR7GHC7</accession>
<dbReference type="Pfam" id="PF08239">
    <property type="entry name" value="SH3_3"/>
    <property type="match status" value="2"/>
</dbReference>
<keyword evidence="1" id="KW-0175">Coiled coil</keyword>
<comment type="caution">
    <text evidence="3">The sequence shown here is derived from an EMBL/GenBank/DDBJ whole genome shotgun (WGS) entry which is preliminary data.</text>
</comment>
<organism evidence="3 4">
    <name type="scientific">Roseburia lenta</name>
    <dbReference type="NCBI Taxonomy" id="2763061"/>
    <lineage>
        <taxon>Bacteria</taxon>
        <taxon>Bacillati</taxon>
        <taxon>Bacillota</taxon>
        <taxon>Clostridia</taxon>
        <taxon>Lachnospirales</taxon>
        <taxon>Lachnospiraceae</taxon>
        <taxon>Roseburia</taxon>
    </lineage>
</organism>
<dbReference type="Pfam" id="PF07486">
    <property type="entry name" value="Hydrolase_2"/>
    <property type="match status" value="1"/>
</dbReference>
<dbReference type="InterPro" id="IPR011105">
    <property type="entry name" value="Cell_wall_hydrolase_SleB"/>
</dbReference>